<evidence type="ECO:0000313" key="2">
    <source>
        <dbReference type="Proteomes" id="UP000735302"/>
    </source>
</evidence>
<accession>A0AAV3YGU7</accession>
<comment type="caution">
    <text evidence="1">The sequence shown here is derived from an EMBL/GenBank/DDBJ whole genome shotgun (WGS) entry which is preliminary data.</text>
</comment>
<dbReference type="AlphaFoldDB" id="A0AAV3YGU7"/>
<name>A0AAV3YGU7_9GAST</name>
<keyword evidence="2" id="KW-1185">Reference proteome</keyword>
<dbReference type="EMBL" id="BLXT01000976">
    <property type="protein sequence ID" value="GFN82228.1"/>
    <property type="molecule type" value="Genomic_DNA"/>
</dbReference>
<sequence length="104" mass="12894">MWPWIDCSELLFIKKRYGIKLRTTFCFIARQNSTLWAGRKESCRWRYIWPYVRLREEIISWDPEICRFYDVISSKEIEHIKNLARDKVRHNQIHNNRHNGIFDH</sequence>
<organism evidence="1 2">
    <name type="scientific">Plakobranchus ocellatus</name>
    <dbReference type="NCBI Taxonomy" id="259542"/>
    <lineage>
        <taxon>Eukaryota</taxon>
        <taxon>Metazoa</taxon>
        <taxon>Spiralia</taxon>
        <taxon>Lophotrochozoa</taxon>
        <taxon>Mollusca</taxon>
        <taxon>Gastropoda</taxon>
        <taxon>Heterobranchia</taxon>
        <taxon>Euthyneura</taxon>
        <taxon>Panpulmonata</taxon>
        <taxon>Sacoglossa</taxon>
        <taxon>Placobranchoidea</taxon>
        <taxon>Plakobranchidae</taxon>
        <taxon>Plakobranchus</taxon>
    </lineage>
</organism>
<proteinExistence type="predicted"/>
<gene>
    <name evidence="1" type="ORF">PoB_000873400</name>
</gene>
<dbReference type="Proteomes" id="UP000735302">
    <property type="component" value="Unassembled WGS sequence"/>
</dbReference>
<evidence type="ECO:0000313" key="1">
    <source>
        <dbReference type="EMBL" id="GFN82228.1"/>
    </source>
</evidence>
<protein>
    <submittedName>
        <fullName evidence="1">Uncharacterized protein</fullName>
    </submittedName>
</protein>
<reference evidence="1 2" key="1">
    <citation type="journal article" date="2021" name="Elife">
        <title>Chloroplast acquisition without the gene transfer in kleptoplastic sea slugs, Plakobranchus ocellatus.</title>
        <authorList>
            <person name="Maeda T."/>
            <person name="Takahashi S."/>
            <person name="Yoshida T."/>
            <person name="Shimamura S."/>
            <person name="Takaki Y."/>
            <person name="Nagai Y."/>
            <person name="Toyoda A."/>
            <person name="Suzuki Y."/>
            <person name="Arimoto A."/>
            <person name="Ishii H."/>
            <person name="Satoh N."/>
            <person name="Nishiyama T."/>
            <person name="Hasebe M."/>
            <person name="Maruyama T."/>
            <person name="Minagawa J."/>
            <person name="Obokata J."/>
            <person name="Shigenobu S."/>
        </authorList>
    </citation>
    <scope>NUCLEOTIDE SEQUENCE [LARGE SCALE GENOMIC DNA]</scope>
</reference>